<dbReference type="HOGENOM" id="CLU_012488_2_0_1"/>
<dbReference type="Pfam" id="PF16528">
    <property type="entry name" value="Exo84_C"/>
    <property type="match status" value="1"/>
</dbReference>
<dbReference type="Pfam" id="PF08700">
    <property type="entry name" value="VPS51_Exo84_N"/>
    <property type="match status" value="1"/>
</dbReference>
<feature type="region of interest" description="Disordered" evidence="13">
    <location>
        <begin position="204"/>
        <end position="223"/>
    </location>
</feature>
<dbReference type="STRING" id="344612.A1CU21"/>
<dbReference type="Gene3D" id="2.30.29.30">
    <property type="entry name" value="Pleckstrin-homology domain (PH domain)/Phosphotyrosine-binding domain (PTB)"/>
    <property type="match status" value="1"/>
</dbReference>
<comment type="subcellular location">
    <subcellularLocation>
        <location evidence="1">Cytoplasmic vesicle</location>
        <location evidence="1">Secretory vesicle</location>
    </subcellularLocation>
</comment>
<evidence type="ECO:0000313" key="16">
    <source>
        <dbReference type="Proteomes" id="UP000006701"/>
    </source>
</evidence>
<dbReference type="InterPro" id="IPR011993">
    <property type="entry name" value="PH-like_dom_sf"/>
</dbReference>
<accession>A1CU21</accession>
<dbReference type="FunFam" id="2.30.29.30:FF:000264">
    <property type="entry name" value="Potential exocyst complex component Exo84"/>
    <property type="match status" value="1"/>
</dbReference>
<evidence type="ECO:0000256" key="1">
    <source>
        <dbReference type="ARBA" id="ARBA00004398"/>
    </source>
</evidence>
<keyword evidence="4" id="KW-0813">Transport</keyword>
<keyword evidence="6" id="KW-0653">Protein transport</keyword>
<feature type="domain" description="Exocyst component Exo84 C-terminal" evidence="14">
    <location>
        <begin position="451"/>
        <end position="651"/>
    </location>
</feature>
<reference evidence="15 16" key="1">
    <citation type="journal article" date="2008" name="PLoS Genet.">
        <title>Genomic islands in the pathogenic filamentous fungus Aspergillus fumigatus.</title>
        <authorList>
            <person name="Fedorova N.D."/>
            <person name="Khaldi N."/>
            <person name="Joardar V.S."/>
            <person name="Maiti R."/>
            <person name="Amedeo P."/>
            <person name="Anderson M.J."/>
            <person name="Crabtree J."/>
            <person name="Silva J.C."/>
            <person name="Badger J.H."/>
            <person name="Albarraq A."/>
            <person name="Angiuoli S."/>
            <person name="Bussey H."/>
            <person name="Bowyer P."/>
            <person name="Cotty P.J."/>
            <person name="Dyer P.S."/>
            <person name="Egan A."/>
            <person name="Galens K."/>
            <person name="Fraser-Liggett C.M."/>
            <person name="Haas B.J."/>
            <person name="Inman J.M."/>
            <person name="Kent R."/>
            <person name="Lemieux S."/>
            <person name="Malavazi I."/>
            <person name="Orvis J."/>
            <person name="Roemer T."/>
            <person name="Ronning C.M."/>
            <person name="Sundaram J.P."/>
            <person name="Sutton G."/>
            <person name="Turner G."/>
            <person name="Venter J.C."/>
            <person name="White O.R."/>
            <person name="Whitty B.R."/>
            <person name="Youngman P."/>
            <person name="Wolfe K.H."/>
            <person name="Goldman G.H."/>
            <person name="Wortman J.R."/>
            <person name="Jiang B."/>
            <person name="Denning D.W."/>
            <person name="Nierman W.C."/>
        </authorList>
    </citation>
    <scope>NUCLEOTIDE SEQUENCE [LARGE SCALE GENOMIC DNA]</scope>
    <source>
        <strain evidence="16">ATCC 1007 / CBS 513.65 / DSM 816 / NCTC 3887 / NRRL 1</strain>
    </source>
</reference>
<dbReference type="InterPro" id="IPR042561">
    <property type="entry name" value="Exo84_C_1"/>
</dbReference>
<dbReference type="Gene3D" id="1.20.58.1220">
    <property type="entry name" value="Exo84p, C-terminal helical domain"/>
    <property type="match status" value="1"/>
</dbReference>
<dbReference type="InterPro" id="IPR033961">
    <property type="entry name" value="Exo84"/>
</dbReference>
<dbReference type="VEuPathDB" id="FungiDB:ACLA_085030"/>
<dbReference type="PANTHER" id="PTHR21426">
    <property type="entry name" value="EXOCYST COMPLEX COMPONENT 8"/>
    <property type="match status" value="1"/>
</dbReference>
<evidence type="ECO:0000256" key="6">
    <source>
        <dbReference type="ARBA" id="ARBA00022927"/>
    </source>
</evidence>
<evidence type="ECO:0000256" key="11">
    <source>
        <dbReference type="ARBA" id="ARBA00071741"/>
    </source>
</evidence>
<keyword evidence="8" id="KW-0968">Cytoplasmic vesicle</keyword>
<dbReference type="GO" id="GO:0006887">
    <property type="term" value="P:exocytosis"/>
    <property type="evidence" value="ECO:0007669"/>
    <property type="project" value="UniProtKB-KW"/>
</dbReference>
<dbReference type="OMA" id="AAWLPNR"/>
<evidence type="ECO:0000256" key="10">
    <source>
        <dbReference type="ARBA" id="ARBA00065378"/>
    </source>
</evidence>
<evidence type="ECO:0000256" key="13">
    <source>
        <dbReference type="SAM" id="MobiDB-lite"/>
    </source>
</evidence>
<evidence type="ECO:0000256" key="4">
    <source>
        <dbReference type="ARBA" id="ARBA00022448"/>
    </source>
</evidence>
<evidence type="ECO:0000256" key="5">
    <source>
        <dbReference type="ARBA" id="ARBA00022483"/>
    </source>
</evidence>
<feature type="region of interest" description="Disordered" evidence="13">
    <location>
        <begin position="399"/>
        <end position="433"/>
    </location>
</feature>
<dbReference type="InterPro" id="IPR042560">
    <property type="entry name" value="Exo84_C_2"/>
</dbReference>
<dbReference type="KEGG" id="act:ACLA_085030"/>
<dbReference type="Pfam" id="PF25345">
    <property type="entry name" value="PH_EXO84"/>
    <property type="match status" value="1"/>
</dbReference>
<protein>
    <recommendedName>
        <fullName evidence="3">Exocyst complex component EXO84</fullName>
    </recommendedName>
    <alternativeName>
        <fullName evidence="11">Exocyst complex component exo84</fullName>
    </alternativeName>
</protein>
<evidence type="ECO:0000256" key="8">
    <source>
        <dbReference type="ARBA" id="ARBA00023329"/>
    </source>
</evidence>
<dbReference type="RefSeq" id="XP_001268234.1">
    <property type="nucleotide sequence ID" value="XM_001268233.1"/>
</dbReference>
<dbReference type="InterPro" id="IPR016159">
    <property type="entry name" value="Cullin_repeat-like_dom_sf"/>
</dbReference>
<dbReference type="Proteomes" id="UP000006701">
    <property type="component" value="Unassembled WGS sequence"/>
</dbReference>
<dbReference type="SUPFAM" id="SSF74788">
    <property type="entry name" value="Cullin repeat-like"/>
    <property type="match status" value="1"/>
</dbReference>
<dbReference type="EMBL" id="DS027060">
    <property type="protein sequence ID" value="EAW06808.1"/>
    <property type="molecule type" value="Genomic_DNA"/>
</dbReference>
<gene>
    <name evidence="15" type="ORF">ACLA_085030</name>
</gene>
<dbReference type="GO" id="GO:0030133">
    <property type="term" value="C:transport vesicle"/>
    <property type="evidence" value="ECO:0007669"/>
    <property type="project" value="UniProtKB-SubCell"/>
</dbReference>
<evidence type="ECO:0000256" key="7">
    <source>
        <dbReference type="ARBA" id="ARBA00023054"/>
    </source>
</evidence>
<dbReference type="GO" id="GO:0015031">
    <property type="term" value="P:protein transport"/>
    <property type="evidence" value="ECO:0007669"/>
    <property type="project" value="UniProtKB-KW"/>
</dbReference>
<dbReference type="OrthoDB" id="642193at2759"/>
<evidence type="ECO:0000256" key="3">
    <source>
        <dbReference type="ARBA" id="ARBA00021269"/>
    </source>
</evidence>
<dbReference type="GO" id="GO:0000145">
    <property type="term" value="C:exocyst"/>
    <property type="evidence" value="ECO:0007669"/>
    <property type="project" value="InterPro"/>
</dbReference>
<feature type="region of interest" description="Disordered" evidence="13">
    <location>
        <begin position="1"/>
        <end position="122"/>
    </location>
</feature>
<keyword evidence="16" id="KW-1185">Reference proteome</keyword>
<evidence type="ECO:0000313" key="15">
    <source>
        <dbReference type="EMBL" id="EAW06808.1"/>
    </source>
</evidence>
<proteinExistence type="inferred from homology"/>
<dbReference type="GO" id="GO:0006893">
    <property type="term" value="P:Golgi to plasma membrane transport"/>
    <property type="evidence" value="ECO:0007669"/>
    <property type="project" value="TreeGrafter"/>
</dbReference>
<dbReference type="GeneID" id="4700313"/>
<dbReference type="AlphaFoldDB" id="A1CU21"/>
<comment type="subunit">
    <text evidence="10">Component of the exocyst complex.</text>
</comment>
<keyword evidence="5" id="KW-0268">Exocytosis</keyword>
<organism evidence="15 16">
    <name type="scientific">Aspergillus clavatus (strain ATCC 1007 / CBS 513.65 / DSM 816 / NCTC 3887 / NRRL 1 / QM 1276 / 107)</name>
    <dbReference type="NCBI Taxonomy" id="344612"/>
    <lineage>
        <taxon>Eukaryota</taxon>
        <taxon>Fungi</taxon>
        <taxon>Dikarya</taxon>
        <taxon>Ascomycota</taxon>
        <taxon>Pezizomycotina</taxon>
        <taxon>Eurotiomycetes</taxon>
        <taxon>Eurotiomycetidae</taxon>
        <taxon>Eurotiales</taxon>
        <taxon>Aspergillaceae</taxon>
        <taxon>Aspergillus</taxon>
        <taxon>Aspergillus subgen. Fumigati</taxon>
    </lineage>
</organism>
<dbReference type="InterPro" id="IPR032403">
    <property type="entry name" value="Exo84_C"/>
</dbReference>
<feature type="coiled-coil region" evidence="12">
    <location>
        <begin position="137"/>
        <end position="200"/>
    </location>
</feature>
<keyword evidence="7 12" id="KW-0175">Coiled coil</keyword>
<evidence type="ECO:0000259" key="14">
    <source>
        <dbReference type="Pfam" id="PF16528"/>
    </source>
</evidence>
<comment type="similarity">
    <text evidence="2">Belongs to the EXO84 family.</text>
</comment>
<dbReference type="PANTHER" id="PTHR21426:SF12">
    <property type="entry name" value="EXOCYST COMPLEX COMPONENT 8"/>
    <property type="match status" value="1"/>
</dbReference>
<evidence type="ECO:0000256" key="2">
    <source>
        <dbReference type="ARBA" id="ARBA00007210"/>
    </source>
</evidence>
<evidence type="ECO:0000256" key="12">
    <source>
        <dbReference type="SAM" id="Coils"/>
    </source>
</evidence>
<name>A1CU21_ASPCL</name>
<comment type="function">
    <text evidence="9">Involved in the secretory pathway as part of the exocyst complex which tethers secretory vesicles to the sites of exocytosis. Plays a role in both the assembly of the exocyst and the polarization of this complex to specific sites of the plasma membrane for exocytosis. Also involved in assembly of the spliceosome.</text>
</comment>
<sequence length="689" mass="76899">MESRGLTLRSKTRRARPQISAPKPISGPLPPNNKAADPSQGATSSSSVSRERSNNNGATSDLVKRRYSTRFNQAPEFDTNAPPVPGLPTAAGKNEGLNPPEPNRKPSTDSSGPPKVDLNALRDPSLPVDRYVANLLANATEEEIEEYQNSLRKVRNRTSTDLQQNVYQNRTQFIKISKEAEKLKGEMRTLRTLMAELTTALNQTTVGNAPNPMSPTSDDWLPKRHANRSSVANLESMWNVQLQTLWKTVEGSQKFLPVVPGRHIVMETGQWVELDSATWKPRRPVHIVLLNDHLLVAAKKRKRVDQSNPNHRGPVPTKLVAEECWPLQDVDMIDLGANLGSGPAREEAEERSIANAINVRVGSKIFTYRHDKRSSSEKSELLATFRKAVEDLRRTLRSETEAATKTNDSFGYAGARHSSHSTKPDLYNTAENPRDKPEVRIDVDGKQQNLRWVEAQVDELDIDIALQRFEEAVSGIERLRKLAKGLKGNAVAQEVINTKVDERAAKLAAVLSRLLSDTHSFLMTTKTNVTWLNRLGFEGQAREAYLEARSKVISKRVRACVFEGDLPLYIFQISYVYFTLIKNTISVYQQCFPSVMTSACIKWAKHHLDGFNDLLTRQLSSVQRGTSVWQKCIDIVHEQADTLSEVGVDFTDLVAKGLEIQDDGGEKPKMTRSESLISGLADAARDHGF</sequence>
<evidence type="ECO:0000256" key="9">
    <source>
        <dbReference type="ARBA" id="ARBA00057052"/>
    </source>
</evidence>
<dbReference type="Gene3D" id="1.20.58.1210">
    <property type="entry name" value="Exo84p, N-terminal helical domain"/>
    <property type="match status" value="1"/>
</dbReference>
<dbReference type="eggNOG" id="KOG2215">
    <property type="taxonomic scope" value="Eukaryota"/>
</dbReference>